<dbReference type="Pfam" id="PF07883">
    <property type="entry name" value="Cupin_2"/>
    <property type="match status" value="1"/>
</dbReference>
<dbReference type="InterPro" id="IPR052538">
    <property type="entry name" value="Flavonoid_dioxygenase-like"/>
</dbReference>
<gene>
    <name evidence="2" type="ORF">UW65_C0005G0006</name>
</gene>
<proteinExistence type="predicted"/>
<comment type="caution">
    <text evidence="2">The sequence shown here is derived from an EMBL/GenBank/DDBJ whole genome shotgun (WGS) entry which is preliminary data.</text>
</comment>
<accession>A0A0G1JEE8</accession>
<sequence length="123" mass="13663">MQGYHANIEDLTLANEFFRKVLFTGPNSQLVLMALQPGEEIGREVHQDHDQFFRFEQGAGKVEVDGSKFQVSDGLAVVVPAGAWHNVINTGKQILKLYTIYSPPEHKDGTVHKTKAEALAAHH</sequence>
<reference evidence="2 3" key="1">
    <citation type="journal article" date="2015" name="Nature">
        <title>rRNA introns, odd ribosomes, and small enigmatic genomes across a large radiation of phyla.</title>
        <authorList>
            <person name="Brown C.T."/>
            <person name="Hug L.A."/>
            <person name="Thomas B.C."/>
            <person name="Sharon I."/>
            <person name="Castelle C.J."/>
            <person name="Singh A."/>
            <person name="Wilkins M.J."/>
            <person name="Williams K.H."/>
            <person name="Banfield J.F."/>
        </authorList>
    </citation>
    <scope>NUCLEOTIDE SEQUENCE [LARGE SCALE GENOMIC DNA]</scope>
</reference>
<dbReference type="InterPro" id="IPR013096">
    <property type="entry name" value="Cupin_2"/>
</dbReference>
<organism evidence="2 3">
    <name type="scientific">candidate division WWE3 bacterium GW2011_GWB1_44_4</name>
    <dbReference type="NCBI Taxonomy" id="1619116"/>
    <lineage>
        <taxon>Bacteria</taxon>
        <taxon>Katanobacteria</taxon>
    </lineage>
</organism>
<evidence type="ECO:0000313" key="3">
    <source>
        <dbReference type="Proteomes" id="UP000034783"/>
    </source>
</evidence>
<dbReference type="PATRIC" id="fig|1619116.3.peg.91"/>
<dbReference type="InterPro" id="IPR011051">
    <property type="entry name" value="RmlC_Cupin_sf"/>
</dbReference>
<evidence type="ECO:0000259" key="1">
    <source>
        <dbReference type="Pfam" id="PF07883"/>
    </source>
</evidence>
<dbReference type="Gene3D" id="2.60.120.10">
    <property type="entry name" value="Jelly Rolls"/>
    <property type="match status" value="1"/>
</dbReference>
<feature type="domain" description="Cupin type-2" evidence="1">
    <location>
        <begin position="32"/>
        <end position="101"/>
    </location>
</feature>
<evidence type="ECO:0000313" key="2">
    <source>
        <dbReference type="EMBL" id="KKT70011.1"/>
    </source>
</evidence>
<dbReference type="Proteomes" id="UP000034783">
    <property type="component" value="Unassembled WGS sequence"/>
</dbReference>
<name>A0A0G1JEE8_UNCKA</name>
<protein>
    <recommendedName>
        <fullName evidence="1">Cupin type-2 domain-containing protein</fullName>
    </recommendedName>
</protein>
<dbReference type="CDD" id="cd02223">
    <property type="entry name" value="cupin_Bh2720-like"/>
    <property type="match status" value="1"/>
</dbReference>
<dbReference type="SUPFAM" id="SSF51182">
    <property type="entry name" value="RmlC-like cupins"/>
    <property type="match status" value="1"/>
</dbReference>
<dbReference type="InterPro" id="IPR014710">
    <property type="entry name" value="RmlC-like_jellyroll"/>
</dbReference>
<dbReference type="PANTHER" id="PTHR43346">
    <property type="entry name" value="LIGAND BINDING DOMAIN PROTEIN, PUTATIVE (AFU_ORTHOLOGUE AFUA_6G14370)-RELATED"/>
    <property type="match status" value="1"/>
</dbReference>
<dbReference type="EMBL" id="LCJD01000005">
    <property type="protein sequence ID" value="KKT70011.1"/>
    <property type="molecule type" value="Genomic_DNA"/>
</dbReference>
<dbReference type="PANTHER" id="PTHR43346:SF1">
    <property type="entry name" value="QUERCETIN 2,3-DIOXYGENASE-RELATED"/>
    <property type="match status" value="1"/>
</dbReference>
<dbReference type="AlphaFoldDB" id="A0A0G1JEE8"/>